<accession>A0A812M0T9</accession>
<comment type="caution">
    <text evidence="1">The sequence shown here is derived from an EMBL/GenBank/DDBJ whole genome shotgun (WGS) entry which is preliminary data.</text>
</comment>
<reference evidence="1" key="1">
    <citation type="submission" date="2021-02" db="EMBL/GenBank/DDBJ databases">
        <authorList>
            <person name="Dougan E. K."/>
            <person name="Rhodes N."/>
            <person name="Thang M."/>
            <person name="Chan C."/>
        </authorList>
    </citation>
    <scope>NUCLEOTIDE SEQUENCE</scope>
</reference>
<evidence type="ECO:0000313" key="2">
    <source>
        <dbReference type="Proteomes" id="UP000604046"/>
    </source>
</evidence>
<dbReference type="OrthoDB" id="430183at2759"/>
<dbReference type="AlphaFoldDB" id="A0A812M0T9"/>
<gene>
    <name evidence="1" type="primary">PKAR</name>
    <name evidence="1" type="ORF">SNAT2548_LOCUS12901</name>
</gene>
<dbReference type="Proteomes" id="UP000604046">
    <property type="component" value="Unassembled WGS sequence"/>
</dbReference>
<proteinExistence type="predicted"/>
<evidence type="ECO:0000313" key="1">
    <source>
        <dbReference type="EMBL" id="CAE7254688.1"/>
    </source>
</evidence>
<sequence length="107" mass="11831">MAAHGSTLRALSIPVGHGKPAVPLKSHRKCLAVSDALRLKAARQNAPLSFGSVSHLQTRQPLQNCRPCMFEQRPGRCRKSFLCDFCHLAHPNRQKVKPSPARGIWSL</sequence>
<organism evidence="1 2">
    <name type="scientific">Symbiodinium natans</name>
    <dbReference type="NCBI Taxonomy" id="878477"/>
    <lineage>
        <taxon>Eukaryota</taxon>
        <taxon>Sar</taxon>
        <taxon>Alveolata</taxon>
        <taxon>Dinophyceae</taxon>
        <taxon>Suessiales</taxon>
        <taxon>Symbiodiniaceae</taxon>
        <taxon>Symbiodinium</taxon>
    </lineage>
</organism>
<keyword evidence="2" id="KW-1185">Reference proteome</keyword>
<name>A0A812M0T9_9DINO</name>
<protein>
    <submittedName>
        <fullName evidence="1">PKAR protein</fullName>
    </submittedName>
</protein>
<dbReference type="EMBL" id="CAJNDS010001302">
    <property type="protein sequence ID" value="CAE7254688.1"/>
    <property type="molecule type" value="Genomic_DNA"/>
</dbReference>